<keyword evidence="1" id="KW-1133">Transmembrane helix</keyword>
<gene>
    <name evidence="2" type="ORF">JOF54_003908</name>
</gene>
<dbReference type="Pfam" id="PF09819">
    <property type="entry name" value="ABC_cobalt"/>
    <property type="match status" value="1"/>
</dbReference>
<evidence type="ECO:0000313" key="2">
    <source>
        <dbReference type="EMBL" id="MBP2418986.1"/>
    </source>
</evidence>
<keyword evidence="1" id="KW-0472">Membrane</keyword>
<dbReference type="EMBL" id="JAGIOB010000001">
    <property type="protein sequence ID" value="MBP2418986.1"/>
    <property type="molecule type" value="Genomic_DNA"/>
</dbReference>
<feature type="transmembrane region" description="Helical" evidence="1">
    <location>
        <begin position="112"/>
        <end position="128"/>
    </location>
</feature>
<feature type="transmembrane region" description="Helical" evidence="1">
    <location>
        <begin position="135"/>
        <end position="156"/>
    </location>
</feature>
<accession>A0ABS4ZDB4</accession>
<keyword evidence="1" id="KW-0812">Transmembrane</keyword>
<evidence type="ECO:0000256" key="1">
    <source>
        <dbReference type="SAM" id="Phobius"/>
    </source>
</evidence>
<organism evidence="2 3">
    <name type="scientific">Microlunatus capsulatus</name>
    <dbReference type="NCBI Taxonomy" id="99117"/>
    <lineage>
        <taxon>Bacteria</taxon>
        <taxon>Bacillati</taxon>
        <taxon>Actinomycetota</taxon>
        <taxon>Actinomycetes</taxon>
        <taxon>Propionibacteriales</taxon>
        <taxon>Propionibacteriaceae</taxon>
        <taxon>Microlunatus</taxon>
    </lineage>
</organism>
<feature type="transmembrane region" description="Helical" evidence="1">
    <location>
        <begin position="63"/>
        <end position="80"/>
    </location>
</feature>
<dbReference type="RefSeq" id="WP_210058997.1">
    <property type="nucleotide sequence ID" value="NZ_BAAAMH010000011.1"/>
</dbReference>
<evidence type="ECO:0000313" key="3">
    <source>
        <dbReference type="Proteomes" id="UP000758168"/>
    </source>
</evidence>
<name>A0ABS4ZDB4_9ACTN</name>
<reference evidence="2 3" key="1">
    <citation type="submission" date="2021-03" db="EMBL/GenBank/DDBJ databases">
        <title>Sequencing the genomes of 1000 actinobacteria strains.</title>
        <authorList>
            <person name="Klenk H.-P."/>
        </authorList>
    </citation>
    <scope>NUCLEOTIDE SEQUENCE [LARGE SCALE GENOMIC DNA]</scope>
    <source>
        <strain evidence="2 3">DSM 12936</strain>
    </source>
</reference>
<dbReference type="InterPro" id="IPR017195">
    <property type="entry name" value="ABC_thiamin-permease_prd"/>
</dbReference>
<proteinExistence type="predicted"/>
<keyword evidence="3" id="KW-1185">Reference proteome</keyword>
<dbReference type="Proteomes" id="UP000758168">
    <property type="component" value="Unassembled WGS sequence"/>
</dbReference>
<dbReference type="PIRSF" id="PIRSF037394">
    <property type="entry name" value="ABC_thiamine-permease_YkoE_prd"/>
    <property type="match status" value="1"/>
</dbReference>
<feature type="transmembrane region" description="Helical" evidence="1">
    <location>
        <begin position="162"/>
        <end position="187"/>
    </location>
</feature>
<feature type="transmembrane region" description="Helical" evidence="1">
    <location>
        <begin position="87"/>
        <end position="106"/>
    </location>
</feature>
<feature type="transmembrane region" description="Helical" evidence="1">
    <location>
        <begin position="21"/>
        <end position="43"/>
    </location>
</feature>
<comment type="caution">
    <text evidence="2">The sequence shown here is derived from an EMBL/GenBank/DDBJ whole genome shotgun (WGS) entry which is preliminary data.</text>
</comment>
<protein>
    <submittedName>
        <fullName evidence="2">Energy-coupling factor transport system substrate-specific component</fullName>
    </submittedName>
</protein>
<sequence>MPHTTTPSLDERTTTAPGRRWRVVDIVVASVVGVALGVVFLVWGAAYNVLETPFKALLPGAQSFVEAPFLLGAVVGGLLIRKPGAAIYVELLAAVVSALLGSQWGLLTLVSGLVQGLGAEIVFALFLYRVWRLPVAWLAGAGAGVGLAVFELLAYYPGSTALFATVYLVSAVLGGAVVAGTLSWLVVRALARTGVLHRFAAGRDTAELV</sequence>